<evidence type="ECO:0000313" key="1">
    <source>
        <dbReference type="EMBL" id="MBJ6364052.1"/>
    </source>
</evidence>
<comment type="caution">
    <text evidence="1">The sequence shown here is derived from an EMBL/GenBank/DDBJ whole genome shotgun (WGS) entry which is preliminary data.</text>
</comment>
<proteinExistence type="predicted"/>
<sequence>MDIKGIKEFVAKYSLEERSFKGFWDYFNMYQKEHKDDFEKDFNGFNSKEIELFIDTVSLRITNWPEEGYNHIVISVRVHYKGKYMCYYTIVFALNGEVEDDHLSLL</sequence>
<organism evidence="1 2">
    <name type="scientific">Paenibacillus roseus</name>
    <dbReference type="NCBI Taxonomy" id="2798579"/>
    <lineage>
        <taxon>Bacteria</taxon>
        <taxon>Bacillati</taxon>
        <taxon>Bacillota</taxon>
        <taxon>Bacilli</taxon>
        <taxon>Bacillales</taxon>
        <taxon>Paenibacillaceae</taxon>
        <taxon>Paenibacillus</taxon>
    </lineage>
</organism>
<name>A0A934J3G2_9BACL</name>
<protein>
    <submittedName>
        <fullName evidence="1">Uncharacterized protein</fullName>
    </submittedName>
</protein>
<reference evidence="1" key="1">
    <citation type="submission" date="2020-12" db="EMBL/GenBank/DDBJ databases">
        <authorList>
            <person name="Huq M.A."/>
        </authorList>
    </citation>
    <scope>NUCLEOTIDE SEQUENCE</scope>
    <source>
        <strain evidence="1">MAHUQ-46</strain>
    </source>
</reference>
<gene>
    <name evidence="1" type="ORF">JFN88_22810</name>
</gene>
<dbReference type="AlphaFoldDB" id="A0A934J3G2"/>
<accession>A0A934J3G2</accession>
<evidence type="ECO:0000313" key="2">
    <source>
        <dbReference type="Proteomes" id="UP000640274"/>
    </source>
</evidence>
<keyword evidence="2" id="KW-1185">Reference proteome</keyword>
<dbReference type="EMBL" id="JAELUP010000116">
    <property type="protein sequence ID" value="MBJ6364052.1"/>
    <property type="molecule type" value="Genomic_DNA"/>
</dbReference>
<dbReference type="Proteomes" id="UP000640274">
    <property type="component" value="Unassembled WGS sequence"/>
</dbReference>